<comment type="caution">
    <text evidence="1">The sequence shown here is derived from an EMBL/GenBank/DDBJ whole genome shotgun (WGS) entry which is preliminary data.</text>
</comment>
<organism evidence="1">
    <name type="scientific">marine sediment metagenome</name>
    <dbReference type="NCBI Taxonomy" id="412755"/>
    <lineage>
        <taxon>unclassified sequences</taxon>
        <taxon>metagenomes</taxon>
        <taxon>ecological metagenomes</taxon>
    </lineage>
</organism>
<gene>
    <name evidence="1" type="ORF">LCGC14_1934150</name>
</gene>
<evidence type="ECO:0000313" key="1">
    <source>
        <dbReference type="EMBL" id="KKL87493.1"/>
    </source>
</evidence>
<protein>
    <submittedName>
        <fullName evidence="1">Uncharacterized protein</fullName>
    </submittedName>
</protein>
<sequence length="121" mass="13415">MPKPAQDALQAMREAMEPKKGEVVLTLDSEVKRYLAAFTGAFDEVSPDTPFSVLDIVNWAHKYQALRSEGKDTPDFVLPAIFYNAYALGRLLKKSQVDLDIQFAGTYGNRAIYTVGRPSDG</sequence>
<dbReference type="AlphaFoldDB" id="A0A0F9FML9"/>
<accession>A0A0F9FML9</accession>
<reference evidence="1" key="1">
    <citation type="journal article" date="2015" name="Nature">
        <title>Complex archaea that bridge the gap between prokaryotes and eukaryotes.</title>
        <authorList>
            <person name="Spang A."/>
            <person name="Saw J.H."/>
            <person name="Jorgensen S.L."/>
            <person name="Zaremba-Niedzwiedzka K."/>
            <person name="Martijn J."/>
            <person name="Lind A.E."/>
            <person name="van Eijk R."/>
            <person name="Schleper C."/>
            <person name="Guy L."/>
            <person name="Ettema T.J."/>
        </authorList>
    </citation>
    <scope>NUCLEOTIDE SEQUENCE</scope>
</reference>
<proteinExistence type="predicted"/>
<dbReference type="EMBL" id="LAZR01020820">
    <property type="protein sequence ID" value="KKL87493.1"/>
    <property type="molecule type" value="Genomic_DNA"/>
</dbReference>
<name>A0A0F9FML9_9ZZZZ</name>